<evidence type="ECO:0000256" key="4">
    <source>
        <dbReference type="PROSITE-ProRule" id="PRU00284"/>
    </source>
</evidence>
<evidence type="ECO:0000313" key="11">
    <source>
        <dbReference type="Proteomes" id="UP000471640"/>
    </source>
</evidence>
<dbReference type="AlphaFoldDB" id="A0A6P1DV37"/>
<dbReference type="Pfam" id="PF00015">
    <property type="entry name" value="MCPsignal"/>
    <property type="match status" value="1"/>
</dbReference>
<dbReference type="Gene3D" id="1.10.287.950">
    <property type="entry name" value="Methyl-accepting chemotaxis protein"/>
    <property type="match status" value="1"/>
</dbReference>
<keyword evidence="7" id="KW-0812">Transmembrane</keyword>
<dbReference type="PANTHER" id="PTHR32089:SF112">
    <property type="entry name" value="LYSOZYME-LIKE PROTEIN-RELATED"/>
    <property type="match status" value="1"/>
</dbReference>
<reference evidence="11" key="1">
    <citation type="journal article" date="2020" name="Microbiol. Resour. Announc.">
        <title>Draft Genome Sequences of Thiorhodococcus mannitoliphagus and Thiorhodococcus minor, Purple Sulfur Photosynthetic Bacteria in the Gammaproteobacterial Family Chromatiaceae.</title>
        <authorList>
            <person name="Aviles F.A."/>
            <person name="Meyer T.E."/>
            <person name="Kyndt J.A."/>
        </authorList>
    </citation>
    <scope>NUCLEOTIDE SEQUENCE [LARGE SCALE GENOMIC DNA]</scope>
    <source>
        <strain evidence="11">DSM 18266</strain>
    </source>
</reference>
<dbReference type="SUPFAM" id="SSF58104">
    <property type="entry name" value="Methyl-accepting chemotaxis protein (MCP) signaling domain"/>
    <property type="match status" value="1"/>
</dbReference>
<keyword evidence="11" id="KW-1185">Reference proteome</keyword>
<dbReference type="InterPro" id="IPR003660">
    <property type="entry name" value="HAMP_dom"/>
</dbReference>
<dbReference type="Pfam" id="PF00672">
    <property type="entry name" value="HAMP"/>
    <property type="match status" value="1"/>
</dbReference>
<dbReference type="Proteomes" id="UP000471640">
    <property type="component" value="Unassembled WGS sequence"/>
</dbReference>
<dbReference type="PROSITE" id="PS50111">
    <property type="entry name" value="CHEMOTAXIS_TRANSDUC_2"/>
    <property type="match status" value="1"/>
</dbReference>
<comment type="similarity">
    <text evidence="3">Belongs to the methyl-accepting chemotaxis (MCP) protein family.</text>
</comment>
<evidence type="ECO:0000256" key="7">
    <source>
        <dbReference type="SAM" id="Phobius"/>
    </source>
</evidence>
<dbReference type="InterPro" id="IPR004089">
    <property type="entry name" value="MCPsignal_dom"/>
</dbReference>
<evidence type="ECO:0000259" key="9">
    <source>
        <dbReference type="PROSITE" id="PS50885"/>
    </source>
</evidence>
<dbReference type="EMBL" id="JAAIJR010000061">
    <property type="protein sequence ID" value="NEX21599.1"/>
    <property type="molecule type" value="Genomic_DNA"/>
</dbReference>
<protein>
    <submittedName>
        <fullName evidence="10">Methyl-accepting chemotaxis protein</fullName>
    </submittedName>
</protein>
<feature type="coiled-coil region" evidence="5">
    <location>
        <begin position="339"/>
        <end position="366"/>
    </location>
</feature>
<dbReference type="PROSITE" id="PS50885">
    <property type="entry name" value="HAMP"/>
    <property type="match status" value="1"/>
</dbReference>
<dbReference type="PANTHER" id="PTHR32089">
    <property type="entry name" value="METHYL-ACCEPTING CHEMOTAXIS PROTEIN MCPB"/>
    <property type="match status" value="1"/>
</dbReference>
<feature type="transmembrane region" description="Helical" evidence="7">
    <location>
        <begin position="405"/>
        <end position="425"/>
    </location>
</feature>
<keyword evidence="5" id="KW-0175">Coiled coil</keyword>
<keyword evidence="7" id="KW-0472">Membrane</keyword>
<dbReference type="GO" id="GO:0007165">
    <property type="term" value="P:signal transduction"/>
    <property type="evidence" value="ECO:0007669"/>
    <property type="project" value="UniProtKB-KW"/>
</dbReference>
<name>A0A6P1DV37_9GAMM</name>
<evidence type="ECO:0000256" key="1">
    <source>
        <dbReference type="ARBA" id="ARBA00004370"/>
    </source>
</evidence>
<feature type="domain" description="HAMP" evidence="9">
    <location>
        <begin position="427"/>
        <end position="479"/>
    </location>
</feature>
<feature type="domain" description="Methyl-accepting transducer" evidence="8">
    <location>
        <begin position="484"/>
        <end position="720"/>
    </location>
</feature>
<sequence length="756" mass="79545">MTNETDDLRYQPGRLEGDGRDGPSEEFFTVPEPDGVESGVPFESQTPGDTYGDKHRQVLQEAAPALSLSADASRTLGGMPLKRKLMLSFGLLTMVILILGVVSLGALRNISVHGIAEIGQHADLARLSNELHATIALIGGEEQNYLLLEDSGAPRRVARYSARAAELIKGIGATVAGMEHTADSFSAEQLSAIRAAAADYGERFAQLAETVDTDRVELAAQDADTRAAAGALRAGLDATIGEFDALLEGLRQRQGKGMAGDGQSLEPLLQSFAGDLATMGGGLAAYVAGLDPSYPELARATFGEALAQLELLREQSTDSRLKRDLGAARKALLAHSVLLRETAAQRAEAADRAARLEAHIDAEKDALHALGSKLSERTEALSVVAWREMAEDSAMLTAMGTGAQWLVGITAVIGVGVGLLVLVTIPRPISTAIGQLVDGAQRIARGDLGTPIWVRSRDELGLLANTFEHMRTNLSGLVRRIQRSAVQLSSSINEIQAAATQQAASSSEQASAVNELSASLNEMSQSAATLLSSAENVGSSVDGIADIVAGGNEKSEAMMRSMDAIGTSTRQTAERIKSLSDRMDDINGAVTTISGVADQTTLLSLNASIEANKAGEMGKGFAVVAHEIRRLADRSIDSAGNINAMVRDIQRATESSALAMDKSSEEIRHGVVLVGESAGALVSINDSMERIQEQMSMILESVRAQAESSRMVQSTSTQMLSSANMVSKAASQTRSVTHDLNTMAAQLSAAVAAFST</sequence>
<feature type="region of interest" description="Disordered" evidence="6">
    <location>
        <begin position="1"/>
        <end position="46"/>
    </location>
</feature>
<feature type="transmembrane region" description="Helical" evidence="7">
    <location>
        <begin position="85"/>
        <end position="107"/>
    </location>
</feature>
<evidence type="ECO:0000256" key="3">
    <source>
        <dbReference type="ARBA" id="ARBA00029447"/>
    </source>
</evidence>
<dbReference type="SMART" id="SM00304">
    <property type="entry name" value="HAMP"/>
    <property type="match status" value="2"/>
</dbReference>
<dbReference type="GO" id="GO:0006935">
    <property type="term" value="P:chemotaxis"/>
    <property type="evidence" value="ECO:0007669"/>
    <property type="project" value="UniProtKB-ARBA"/>
</dbReference>
<evidence type="ECO:0000256" key="6">
    <source>
        <dbReference type="SAM" id="MobiDB-lite"/>
    </source>
</evidence>
<evidence type="ECO:0000256" key="5">
    <source>
        <dbReference type="SAM" id="Coils"/>
    </source>
</evidence>
<dbReference type="RefSeq" id="WP_164654700.1">
    <property type="nucleotide sequence ID" value="NZ_JAAIJR010000061.1"/>
</dbReference>
<evidence type="ECO:0000313" key="10">
    <source>
        <dbReference type="EMBL" id="NEX21599.1"/>
    </source>
</evidence>
<keyword evidence="2 4" id="KW-0807">Transducer</keyword>
<comment type="subcellular location">
    <subcellularLocation>
        <location evidence="1">Membrane</location>
    </subcellularLocation>
</comment>
<organism evidence="10 11">
    <name type="scientific">Thiorhodococcus mannitoliphagus</name>
    <dbReference type="NCBI Taxonomy" id="329406"/>
    <lineage>
        <taxon>Bacteria</taxon>
        <taxon>Pseudomonadati</taxon>
        <taxon>Pseudomonadota</taxon>
        <taxon>Gammaproteobacteria</taxon>
        <taxon>Chromatiales</taxon>
        <taxon>Chromatiaceae</taxon>
        <taxon>Thiorhodococcus</taxon>
    </lineage>
</organism>
<dbReference type="SMART" id="SM00283">
    <property type="entry name" value="MA"/>
    <property type="match status" value="1"/>
</dbReference>
<evidence type="ECO:0000259" key="8">
    <source>
        <dbReference type="PROSITE" id="PS50111"/>
    </source>
</evidence>
<accession>A0A6P1DV37</accession>
<evidence type="ECO:0000256" key="2">
    <source>
        <dbReference type="ARBA" id="ARBA00023224"/>
    </source>
</evidence>
<keyword evidence="7" id="KW-1133">Transmembrane helix</keyword>
<dbReference type="GO" id="GO:0016020">
    <property type="term" value="C:membrane"/>
    <property type="evidence" value="ECO:0007669"/>
    <property type="project" value="UniProtKB-SubCell"/>
</dbReference>
<reference evidence="10 11" key="2">
    <citation type="submission" date="2020-02" db="EMBL/GenBank/DDBJ databases">
        <title>Genome sequences of Thiorhodococcus mannitoliphagus and Thiorhodococcus minor, purple sulfur photosynthetic bacteria in the gammaproteobacterial family, Chromatiaceae.</title>
        <authorList>
            <person name="Aviles F.A."/>
            <person name="Meyer T.E."/>
            <person name="Kyndt J.A."/>
        </authorList>
    </citation>
    <scope>NUCLEOTIDE SEQUENCE [LARGE SCALE GENOMIC DNA]</scope>
    <source>
        <strain evidence="10 11">DSM 18266</strain>
    </source>
</reference>
<comment type="caution">
    <text evidence="10">The sequence shown here is derived from an EMBL/GenBank/DDBJ whole genome shotgun (WGS) entry which is preliminary data.</text>
</comment>
<gene>
    <name evidence="10" type="ORF">G3480_14980</name>
</gene>
<proteinExistence type="inferred from homology"/>
<dbReference type="CDD" id="cd06225">
    <property type="entry name" value="HAMP"/>
    <property type="match status" value="1"/>
</dbReference>